<accession>A0ABV3Z5X3</accession>
<dbReference type="RefSeq" id="WP_369312799.1">
    <property type="nucleotide sequence ID" value="NZ_JBEHZE010000001.1"/>
</dbReference>
<reference evidence="2 3" key="1">
    <citation type="submission" date="2024-05" db="EMBL/GenBank/DDBJ databases">
        <title>Three bacterial strains, DH-69, EH-24, and ECK-19 isolated from coastal sediments.</title>
        <authorList>
            <person name="Ye Y.-Q."/>
            <person name="Du Z.-J."/>
        </authorList>
    </citation>
    <scope>NUCLEOTIDE SEQUENCE [LARGE SCALE GENOMIC DNA]</scope>
    <source>
        <strain evidence="2 3">ECK-19</strain>
    </source>
</reference>
<organism evidence="2 3">
    <name type="scientific">Hyphococcus lacteus</name>
    <dbReference type="NCBI Taxonomy" id="3143536"/>
    <lineage>
        <taxon>Bacteria</taxon>
        <taxon>Pseudomonadati</taxon>
        <taxon>Pseudomonadota</taxon>
        <taxon>Alphaproteobacteria</taxon>
        <taxon>Parvularculales</taxon>
        <taxon>Parvularculaceae</taxon>
        <taxon>Hyphococcus</taxon>
    </lineage>
</organism>
<feature type="transmembrane region" description="Helical" evidence="1">
    <location>
        <begin position="12"/>
        <end position="33"/>
    </location>
</feature>
<name>A0ABV3Z5X3_9PROT</name>
<gene>
    <name evidence="2" type="ORF">ABFZ84_04830</name>
</gene>
<evidence type="ECO:0000256" key="1">
    <source>
        <dbReference type="SAM" id="Phobius"/>
    </source>
</evidence>
<sequence>MSNDQKSENTTREFLCGVIVSFVFIFLISGFAYCERQANQRAHAAKEYSGQVPSTDTNNLYSNYLLQAQQDVALWNYAMFIVALGALGVTVVGIYFIARTLDATLAAVTQAKKATRAANDAVAVTREIGEAQSRA</sequence>
<keyword evidence="1" id="KW-0812">Transmembrane</keyword>
<feature type="transmembrane region" description="Helical" evidence="1">
    <location>
        <begin position="74"/>
        <end position="98"/>
    </location>
</feature>
<evidence type="ECO:0000313" key="3">
    <source>
        <dbReference type="Proteomes" id="UP001560685"/>
    </source>
</evidence>
<dbReference type="EMBL" id="JBEHZE010000001">
    <property type="protein sequence ID" value="MEX6632866.1"/>
    <property type="molecule type" value="Genomic_DNA"/>
</dbReference>
<evidence type="ECO:0008006" key="4">
    <source>
        <dbReference type="Google" id="ProtNLM"/>
    </source>
</evidence>
<proteinExistence type="predicted"/>
<evidence type="ECO:0000313" key="2">
    <source>
        <dbReference type="EMBL" id="MEX6632866.1"/>
    </source>
</evidence>
<keyword evidence="1" id="KW-1133">Transmembrane helix</keyword>
<keyword evidence="1" id="KW-0472">Membrane</keyword>
<comment type="caution">
    <text evidence="2">The sequence shown here is derived from an EMBL/GenBank/DDBJ whole genome shotgun (WGS) entry which is preliminary data.</text>
</comment>
<dbReference type="Proteomes" id="UP001560685">
    <property type="component" value="Unassembled WGS sequence"/>
</dbReference>
<keyword evidence="3" id="KW-1185">Reference proteome</keyword>
<protein>
    <recommendedName>
        <fullName evidence="4">CcmD family protein</fullName>
    </recommendedName>
</protein>